<feature type="region of interest" description="Disordered" evidence="2">
    <location>
        <begin position="393"/>
        <end position="423"/>
    </location>
</feature>
<accession>A0A2P4YH13</accession>
<feature type="compositionally biased region" description="Acidic residues" evidence="2">
    <location>
        <begin position="405"/>
        <end position="414"/>
    </location>
</feature>
<proteinExistence type="predicted"/>
<evidence type="ECO:0000256" key="1">
    <source>
        <dbReference type="SAM" id="Coils"/>
    </source>
</evidence>
<protein>
    <recommendedName>
        <fullName evidence="3">HTH OST-type domain-containing protein</fullName>
    </recommendedName>
</protein>
<evidence type="ECO:0000259" key="3">
    <source>
        <dbReference type="PROSITE" id="PS51644"/>
    </source>
</evidence>
<gene>
    <name evidence="4" type="ORF">PHPALM_5584</name>
</gene>
<keyword evidence="5" id="KW-1185">Reference proteome</keyword>
<keyword evidence="1" id="KW-0175">Coiled coil</keyword>
<sequence>MREAKARVATLTAELNEAETQEESMQVKVEQFWKQDRQQLERKYREAVDGLHELEPMDWYRLRSAKLDDTFMSILKAFCVLLNFTSNFQLELNEKERLEKLAKYEKEKLQLGDKTTLKPPPEPPVFPAREDILRLLSNSDENVMLGDREGLIHKYAVKAFVSPALAATCVWVRAAHQYASKAVEIAPTVQRVNAQRLMLLRMREELAAERAIEQQTIQAAEEAHAKLEAAQNTMKTLQENRVKLRKVLDDIDALDRAESEPMTKQNITRPRTGLKSSQIQFTTMPVEADKGDDDTSVSLDAVESGHEPKEAVLERILSNVALAQEFNILKLEVHKVVSRYDGGKVPLSEFPAVFEKSMHKSIIPSTFGVKKLRTLLGLLETVIMIVPPEREGEMETVQLCPEASSSDDEGDTEDGTPKPKRMHYPAPPRLFYFCRSCPGLSFAKEGELRTHEATKWHNWNVVAKREGRKPRTPQLQHPPTLFSDKNPTGEVS</sequence>
<dbReference type="InterPro" id="IPR025605">
    <property type="entry name" value="OST-HTH/LOTUS_dom"/>
</dbReference>
<comment type="caution">
    <text evidence="4">The sequence shown here is derived from an EMBL/GenBank/DDBJ whole genome shotgun (WGS) entry which is preliminary data.</text>
</comment>
<evidence type="ECO:0000313" key="5">
    <source>
        <dbReference type="Proteomes" id="UP000237271"/>
    </source>
</evidence>
<feature type="domain" description="HTH OST-type" evidence="3">
    <location>
        <begin position="325"/>
        <end position="401"/>
    </location>
</feature>
<feature type="coiled-coil region" evidence="1">
    <location>
        <begin position="203"/>
        <end position="247"/>
    </location>
</feature>
<dbReference type="Proteomes" id="UP000237271">
    <property type="component" value="Unassembled WGS sequence"/>
</dbReference>
<feature type="coiled-coil region" evidence="1">
    <location>
        <begin position="1"/>
        <end position="28"/>
    </location>
</feature>
<feature type="compositionally biased region" description="Polar residues" evidence="2">
    <location>
        <begin position="473"/>
        <end position="492"/>
    </location>
</feature>
<dbReference type="Gene3D" id="1.20.920.20">
    <property type="match status" value="1"/>
</dbReference>
<feature type="region of interest" description="Disordered" evidence="2">
    <location>
        <begin position="464"/>
        <end position="492"/>
    </location>
</feature>
<organism evidence="4 5">
    <name type="scientific">Phytophthora palmivora</name>
    <dbReference type="NCBI Taxonomy" id="4796"/>
    <lineage>
        <taxon>Eukaryota</taxon>
        <taxon>Sar</taxon>
        <taxon>Stramenopiles</taxon>
        <taxon>Oomycota</taxon>
        <taxon>Peronosporomycetes</taxon>
        <taxon>Peronosporales</taxon>
        <taxon>Peronosporaceae</taxon>
        <taxon>Phytophthora</taxon>
    </lineage>
</organism>
<dbReference type="AlphaFoldDB" id="A0A2P4YH13"/>
<evidence type="ECO:0000313" key="4">
    <source>
        <dbReference type="EMBL" id="POM77088.1"/>
    </source>
</evidence>
<dbReference type="EMBL" id="NCKW01002978">
    <property type="protein sequence ID" value="POM77088.1"/>
    <property type="molecule type" value="Genomic_DNA"/>
</dbReference>
<name>A0A2P4YH13_9STRA</name>
<dbReference type="PROSITE" id="PS51644">
    <property type="entry name" value="HTH_OST"/>
    <property type="match status" value="1"/>
</dbReference>
<evidence type="ECO:0000256" key="2">
    <source>
        <dbReference type="SAM" id="MobiDB-lite"/>
    </source>
</evidence>
<reference evidence="4 5" key="1">
    <citation type="journal article" date="2017" name="Genome Biol. Evol.">
        <title>Phytophthora megakarya and P. palmivora, closely related causal agents of cacao black pod rot, underwent increases in genome sizes and gene numbers by different mechanisms.</title>
        <authorList>
            <person name="Ali S.S."/>
            <person name="Shao J."/>
            <person name="Lary D.J."/>
            <person name="Kronmiller B."/>
            <person name="Shen D."/>
            <person name="Strem M.D."/>
            <person name="Amoako-Attah I."/>
            <person name="Akrofi A.Y."/>
            <person name="Begoude B.A."/>
            <person name="Ten Hoopen G.M."/>
            <person name="Coulibaly K."/>
            <person name="Kebe B.I."/>
            <person name="Melnick R.L."/>
            <person name="Guiltinan M.J."/>
            <person name="Tyler B.M."/>
            <person name="Meinhardt L.W."/>
            <person name="Bailey B.A."/>
        </authorList>
    </citation>
    <scope>NUCLEOTIDE SEQUENCE [LARGE SCALE GENOMIC DNA]</scope>
    <source>
        <strain evidence="5">sbr112.9</strain>
    </source>
</reference>